<name>A0ABT5MD82_9BURK</name>
<comment type="subcellular location">
    <subcellularLocation>
        <location evidence="2 10">Cytoplasm</location>
    </subcellularLocation>
</comment>
<comment type="caution">
    <text evidence="11">The sequence shown here is derived from an EMBL/GenBank/DDBJ whole genome shotgun (WGS) entry which is preliminary data.</text>
</comment>
<reference evidence="11 12" key="1">
    <citation type="submission" date="2023-02" db="EMBL/GenBank/DDBJ databases">
        <title>Bacterial whole genome sequence for Curvibacter sp. HBC28.</title>
        <authorList>
            <person name="Le V."/>
            <person name="Ko S.-R."/>
            <person name="Ahn C.-Y."/>
            <person name="Oh H.-M."/>
        </authorList>
    </citation>
    <scope>NUCLEOTIDE SEQUENCE [LARGE SCALE GENOMIC DNA]</scope>
    <source>
        <strain evidence="11 12">HBC28</strain>
    </source>
</reference>
<keyword evidence="8 10" id="KW-0570">Pentose shunt</keyword>
<evidence type="ECO:0000256" key="2">
    <source>
        <dbReference type="ARBA" id="ARBA00004496"/>
    </source>
</evidence>
<dbReference type="Gene3D" id="3.20.20.70">
    <property type="entry name" value="Aldolase class I"/>
    <property type="match status" value="1"/>
</dbReference>
<keyword evidence="12" id="KW-1185">Reference proteome</keyword>
<evidence type="ECO:0000256" key="8">
    <source>
        <dbReference type="ARBA" id="ARBA00023126"/>
    </source>
</evidence>
<evidence type="ECO:0000256" key="4">
    <source>
        <dbReference type="ARBA" id="ARBA00008426"/>
    </source>
</evidence>
<proteinExistence type="inferred from homology"/>
<dbReference type="Pfam" id="PF00923">
    <property type="entry name" value="TAL_FSA"/>
    <property type="match status" value="1"/>
</dbReference>
<dbReference type="PANTHER" id="PTHR10683:SF31">
    <property type="entry name" value="TRANSALDOLASE"/>
    <property type="match status" value="1"/>
</dbReference>
<dbReference type="RefSeq" id="WP_273926176.1">
    <property type="nucleotide sequence ID" value="NZ_JAQSIO010000002.1"/>
</dbReference>
<dbReference type="EC" id="2.2.1.2" evidence="5 10"/>
<keyword evidence="9 10" id="KW-0704">Schiff base</keyword>
<dbReference type="EMBL" id="JAQSIO010000002">
    <property type="protein sequence ID" value="MDD0814543.1"/>
    <property type="molecule type" value="Genomic_DNA"/>
</dbReference>
<evidence type="ECO:0000256" key="1">
    <source>
        <dbReference type="ARBA" id="ARBA00003518"/>
    </source>
</evidence>
<evidence type="ECO:0000256" key="9">
    <source>
        <dbReference type="ARBA" id="ARBA00023270"/>
    </source>
</evidence>
<dbReference type="InterPro" id="IPR001585">
    <property type="entry name" value="TAL/FSA"/>
</dbReference>
<evidence type="ECO:0000256" key="7">
    <source>
        <dbReference type="ARBA" id="ARBA00022679"/>
    </source>
</evidence>
<dbReference type="PANTHER" id="PTHR10683">
    <property type="entry name" value="TRANSALDOLASE"/>
    <property type="match status" value="1"/>
</dbReference>
<evidence type="ECO:0000256" key="6">
    <source>
        <dbReference type="ARBA" id="ARBA00022490"/>
    </source>
</evidence>
<evidence type="ECO:0000256" key="3">
    <source>
        <dbReference type="ARBA" id="ARBA00004857"/>
    </source>
</evidence>
<protein>
    <recommendedName>
        <fullName evidence="5 10">Transaldolase</fullName>
        <ecNumber evidence="5 10">2.2.1.2</ecNumber>
    </recommendedName>
</protein>
<evidence type="ECO:0000256" key="5">
    <source>
        <dbReference type="ARBA" id="ARBA00013151"/>
    </source>
</evidence>
<accession>A0ABT5MD82</accession>
<dbReference type="InterPro" id="IPR004732">
    <property type="entry name" value="Transaldolase_2"/>
</dbReference>
<comment type="caution">
    <text evidence="10">Lacks conserved residue(s) required for the propagation of feature annotation.</text>
</comment>
<comment type="pathway">
    <text evidence="3 10">Carbohydrate degradation; pentose phosphate pathway; D-glyceraldehyde 3-phosphate and beta-D-fructose 6-phosphate from D-ribose 5-phosphate and D-xylulose 5-phosphate (non-oxidative stage): step 2/3.</text>
</comment>
<keyword evidence="6 10" id="KW-0963">Cytoplasm</keyword>
<comment type="similarity">
    <text evidence="4 10">Belongs to the transaldolase family. Type 2 subfamily.</text>
</comment>
<gene>
    <name evidence="10" type="primary">tal</name>
    <name evidence="11" type="ORF">PSQ39_07875</name>
</gene>
<comment type="catalytic activity">
    <reaction evidence="10">
        <text>D-sedoheptulose 7-phosphate + D-glyceraldehyde 3-phosphate = D-erythrose 4-phosphate + beta-D-fructose 6-phosphate</text>
        <dbReference type="Rhea" id="RHEA:17053"/>
        <dbReference type="ChEBI" id="CHEBI:16897"/>
        <dbReference type="ChEBI" id="CHEBI:57483"/>
        <dbReference type="ChEBI" id="CHEBI:57634"/>
        <dbReference type="ChEBI" id="CHEBI:59776"/>
        <dbReference type="EC" id="2.2.1.2"/>
    </reaction>
</comment>
<comment type="function">
    <text evidence="1 10">Transaldolase is important for the balance of metabolites in the pentose-phosphate pathway.</text>
</comment>
<dbReference type="SUPFAM" id="SSF51569">
    <property type="entry name" value="Aldolase"/>
    <property type="match status" value="1"/>
</dbReference>
<organism evidence="11 12">
    <name type="scientific">Curvibacter microcysteis</name>
    <dbReference type="NCBI Taxonomy" id="3026419"/>
    <lineage>
        <taxon>Bacteria</taxon>
        <taxon>Pseudomonadati</taxon>
        <taxon>Pseudomonadota</taxon>
        <taxon>Betaproteobacteria</taxon>
        <taxon>Burkholderiales</taxon>
        <taxon>Comamonadaceae</taxon>
        <taxon>Curvibacter</taxon>
    </lineage>
</organism>
<sequence>MNPHLCELRALGQTLWLDGLSRDTLRLGRLASWVGAQALGGVGSQWAAWRLALTEGSFYDEAIADLSRRHGSAQALFMALVLADVGEAADLLRAEFDRSSGATGWVSFPLPPTLADDARALVQEMAWWHQAAGRPNVLIQLPGTPAGLVALEAAAQAALAVQMNHQFSAAQWQQACAAHWRGLEQRQHAGLPLAVAVVVAVPVRDWEALCEPPGSPRRLGLAVAQQVYHAWCVAHASARWQSLAHDGARAAPLLWQSGGEGWRESVDYLPALVAQGSLHALSGEVLDTWLAQGQMLQGGALGEPLGEVRQVLSPEGGYADAVLEAFRREGLDDGAAAERFQHEVQARALRDWDLILAAVAEKMAQSLGAPLD</sequence>
<evidence type="ECO:0000313" key="11">
    <source>
        <dbReference type="EMBL" id="MDD0814543.1"/>
    </source>
</evidence>
<dbReference type="InterPro" id="IPR013785">
    <property type="entry name" value="Aldolase_TIM"/>
</dbReference>
<dbReference type="HAMAP" id="MF_00493">
    <property type="entry name" value="Transaldolase_2"/>
    <property type="match status" value="1"/>
</dbReference>
<keyword evidence="7 10" id="KW-0808">Transferase</keyword>
<evidence type="ECO:0000256" key="10">
    <source>
        <dbReference type="HAMAP-Rule" id="MF_00493"/>
    </source>
</evidence>
<dbReference type="Proteomes" id="UP001528672">
    <property type="component" value="Unassembled WGS sequence"/>
</dbReference>
<evidence type="ECO:0000313" key="12">
    <source>
        <dbReference type="Proteomes" id="UP001528672"/>
    </source>
</evidence>